<accession>A0A8X6YIB3</accession>
<comment type="caution">
    <text evidence="1">The sequence shown here is derived from an EMBL/GenBank/DDBJ whole genome shotgun (WGS) entry which is preliminary data.</text>
</comment>
<dbReference type="Proteomes" id="UP000886998">
    <property type="component" value="Unassembled WGS sequence"/>
</dbReference>
<dbReference type="EMBL" id="BMAV01019496">
    <property type="protein sequence ID" value="GFY72522.1"/>
    <property type="molecule type" value="Genomic_DNA"/>
</dbReference>
<gene>
    <name evidence="1" type="ORF">TNIN_164041</name>
</gene>
<evidence type="ECO:0000313" key="2">
    <source>
        <dbReference type="Proteomes" id="UP000886998"/>
    </source>
</evidence>
<reference evidence="1" key="1">
    <citation type="submission" date="2020-08" db="EMBL/GenBank/DDBJ databases">
        <title>Multicomponent nature underlies the extraordinary mechanical properties of spider dragline silk.</title>
        <authorList>
            <person name="Kono N."/>
            <person name="Nakamura H."/>
            <person name="Mori M."/>
            <person name="Yoshida Y."/>
            <person name="Ohtoshi R."/>
            <person name="Malay A.D."/>
            <person name="Moran D.A.P."/>
            <person name="Tomita M."/>
            <person name="Numata K."/>
            <person name="Arakawa K."/>
        </authorList>
    </citation>
    <scope>NUCLEOTIDE SEQUENCE</scope>
</reference>
<proteinExistence type="predicted"/>
<name>A0A8X6YIB3_9ARAC</name>
<organism evidence="1 2">
    <name type="scientific">Trichonephila inaurata madagascariensis</name>
    <dbReference type="NCBI Taxonomy" id="2747483"/>
    <lineage>
        <taxon>Eukaryota</taxon>
        <taxon>Metazoa</taxon>
        <taxon>Ecdysozoa</taxon>
        <taxon>Arthropoda</taxon>
        <taxon>Chelicerata</taxon>
        <taxon>Arachnida</taxon>
        <taxon>Araneae</taxon>
        <taxon>Araneomorphae</taxon>
        <taxon>Entelegynae</taxon>
        <taxon>Araneoidea</taxon>
        <taxon>Nephilidae</taxon>
        <taxon>Trichonephila</taxon>
        <taxon>Trichonephila inaurata</taxon>
    </lineage>
</organism>
<dbReference type="AlphaFoldDB" id="A0A8X6YIB3"/>
<protein>
    <submittedName>
        <fullName evidence="1">Uncharacterized protein</fullName>
    </submittedName>
</protein>
<sequence>MPRSFKPLLEDEIDTLLPSLSPSLEISLNITIKPQVVLHIELFRLVDREKFALHIGILLYKVVANRHCPFHLSLDSVFTRAFFFVDFFLKFNSLG</sequence>
<keyword evidence="2" id="KW-1185">Reference proteome</keyword>
<evidence type="ECO:0000313" key="1">
    <source>
        <dbReference type="EMBL" id="GFY72522.1"/>
    </source>
</evidence>